<sequence>MNSQCVRVLGPHVTSQRAPVSAAQSRRRHRRTWQTPCTASGATEAASSPRDGFSIADAELSATFDTLASLVVPPGDPSAGVLAARPTPLGRGLTARQAAPPGAPLLTVELWNTLCVCDDPAGSGGGAFGARALEDWEMVHGPLPPMLQAYILSAHRLAPTPSRAESGWFTRLVAWLLHVTRHGGGVWPLYKRLLPRGHESLMHFLPEERHELQSPELEALAERERDAILGLHASIFSEATGDLRALRLAAAPADTLWAASMVNSRCFADEVAGEALSLVVPCADMANHSSAPNASYRLDADSGSFQLIANRDVAEGEEVCISYLGQNPTKPNTLMLKDHGFVIPGNVNDRVPFSAGDDAQSRALGAPRVAAALRSAPLAAAAARLAKAGGDAAGARRLEAAARSLHPFCGRGGGPLSAAAAAVEKERRTVDALLQQCSDMLASHATTLETDEQLLAGSDDPGTPPLSPRVGAAVAARLERKRLLVAAQSLLTAYAEGL</sequence>
<dbReference type="InterPro" id="IPR046341">
    <property type="entry name" value="SET_dom_sf"/>
</dbReference>
<dbReference type="OrthoDB" id="341421at2759"/>
<dbReference type="RefSeq" id="XP_013900721.1">
    <property type="nucleotide sequence ID" value="XM_014045267.1"/>
</dbReference>
<organism evidence="6 7">
    <name type="scientific">Monoraphidium neglectum</name>
    <dbReference type="NCBI Taxonomy" id="145388"/>
    <lineage>
        <taxon>Eukaryota</taxon>
        <taxon>Viridiplantae</taxon>
        <taxon>Chlorophyta</taxon>
        <taxon>core chlorophytes</taxon>
        <taxon>Chlorophyceae</taxon>
        <taxon>CS clade</taxon>
        <taxon>Sphaeropleales</taxon>
        <taxon>Selenastraceae</taxon>
        <taxon>Monoraphidium</taxon>
    </lineage>
</organism>
<evidence type="ECO:0000313" key="7">
    <source>
        <dbReference type="Proteomes" id="UP000054498"/>
    </source>
</evidence>
<dbReference type="InterPro" id="IPR015353">
    <property type="entry name" value="Rubisco_LSMT_subst-bd"/>
</dbReference>
<dbReference type="EMBL" id="KK101220">
    <property type="protein sequence ID" value="KIZ01702.1"/>
    <property type="molecule type" value="Genomic_DNA"/>
</dbReference>
<dbReference type="Gene3D" id="3.90.1410.10">
    <property type="entry name" value="set domain protein methyltransferase, domain 1"/>
    <property type="match status" value="1"/>
</dbReference>
<dbReference type="Gene3D" id="3.90.1420.10">
    <property type="entry name" value="Rubisco LSMT, substrate-binding domain"/>
    <property type="match status" value="1"/>
</dbReference>
<dbReference type="Pfam" id="PF00856">
    <property type="entry name" value="SET"/>
    <property type="match status" value="1"/>
</dbReference>
<dbReference type="InterPro" id="IPR001214">
    <property type="entry name" value="SET_dom"/>
</dbReference>
<keyword evidence="3" id="KW-0949">S-adenosyl-L-methionine</keyword>
<dbReference type="InterPro" id="IPR036464">
    <property type="entry name" value="Rubisco_LSMT_subst-bd_sf"/>
</dbReference>
<proteinExistence type="predicted"/>
<dbReference type="STRING" id="145388.A0A0D2MMD7"/>
<dbReference type="CDD" id="cd10527">
    <property type="entry name" value="SET_LSMT"/>
    <property type="match status" value="1"/>
</dbReference>
<dbReference type="PANTHER" id="PTHR13271:SF137">
    <property type="entry name" value="SET DOMAIN-CONTAINING PROTEIN"/>
    <property type="match status" value="1"/>
</dbReference>
<dbReference type="InterPro" id="IPR050600">
    <property type="entry name" value="SETD3_SETD6_MTase"/>
</dbReference>
<dbReference type="GO" id="GO:0032259">
    <property type="term" value="P:methylation"/>
    <property type="evidence" value="ECO:0007669"/>
    <property type="project" value="UniProtKB-KW"/>
</dbReference>
<dbReference type="GeneID" id="25739136"/>
<keyword evidence="7" id="KW-1185">Reference proteome</keyword>
<feature type="compositionally biased region" description="Polar residues" evidence="4">
    <location>
        <begin position="13"/>
        <end position="24"/>
    </location>
</feature>
<keyword evidence="1" id="KW-0489">Methyltransferase</keyword>
<dbReference type="GO" id="GO:0016279">
    <property type="term" value="F:protein-lysine N-methyltransferase activity"/>
    <property type="evidence" value="ECO:0007669"/>
    <property type="project" value="TreeGrafter"/>
</dbReference>
<dbReference type="PROSITE" id="PS50280">
    <property type="entry name" value="SET"/>
    <property type="match status" value="1"/>
</dbReference>
<keyword evidence="2" id="KW-0808">Transferase</keyword>
<dbReference type="SUPFAM" id="SSF82199">
    <property type="entry name" value="SET domain"/>
    <property type="match status" value="1"/>
</dbReference>
<accession>A0A0D2MMD7</accession>
<gene>
    <name evidence="6" type="ORF">MNEG_6260</name>
</gene>
<evidence type="ECO:0000256" key="4">
    <source>
        <dbReference type="SAM" id="MobiDB-lite"/>
    </source>
</evidence>
<dbReference type="KEGG" id="mng:MNEG_6260"/>
<dbReference type="SUPFAM" id="SSF81822">
    <property type="entry name" value="RuBisCo LSMT C-terminal, substrate-binding domain"/>
    <property type="match status" value="1"/>
</dbReference>
<feature type="region of interest" description="Disordered" evidence="4">
    <location>
        <begin position="1"/>
        <end position="50"/>
    </location>
</feature>
<reference evidence="6 7" key="1">
    <citation type="journal article" date="2013" name="BMC Genomics">
        <title>Reconstruction of the lipid metabolism for the microalga Monoraphidium neglectum from its genome sequence reveals characteristics suitable for biofuel production.</title>
        <authorList>
            <person name="Bogen C."/>
            <person name="Al-Dilaimi A."/>
            <person name="Albersmeier A."/>
            <person name="Wichmann J."/>
            <person name="Grundmann M."/>
            <person name="Rupp O."/>
            <person name="Lauersen K.J."/>
            <person name="Blifernez-Klassen O."/>
            <person name="Kalinowski J."/>
            <person name="Goesmann A."/>
            <person name="Mussgnug J.H."/>
            <person name="Kruse O."/>
        </authorList>
    </citation>
    <scope>NUCLEOTIDE SEQUENCE [LARGE SCALE GENOMIC DNA]</scope>
    <source>
        <strain evidence="6 7">SAG 48.87</strain>
    </source>
</reference>
<evidence type="ECO:0000313" key="6">
    <source>
        <dbReference type="EMBL" id="KIZ01702.1"/>
    </source>
</evidence>
<protein>
    <recommendedName>
        <fullName evidence="5">SET domain-containing protein</fullName>
    </recommendedName>
</protein>
<evidence type="ECO:0000256" key="2">
    <source>
        <dbReference type="ARBA" id="ARBA00022679"/>
    </source>
</evidence>
<evidence type="ECO:0000256" key="3">
    <source>
        <dbReference type="ARBA" id="ARBA00022691"/>
    </source>
</evidence>
<evidence type="ECO:0000256" key="1">
    <source>
        <dbReference type="ARBA" id="ARBA00022603"/>
    </source>
</evidence>
<dbReference type="Proteomes" id="UP000054498">
    <property type="component" value="Unassembled WGS sequence"/>
</dbReference>
<evidence type="ECO:0000259" key="5">
    <source>
        <dbReference type="PROSITE" id="PS50280"/>
    </source>
</evidence>
<feature type="domain" description="SET" evidence="5">
    <location>
        <begin position="112"/>
        <end position="324"/>
    </location>
</feature>
<dbReference type="AlphaFoldDB" id="A0A0D2MMD7"/>
<dbReference type="PANTHER" id="PTHR13271">
    <property type="entry name" value="UNCHARACTERIZED PUTATIVE METHYLTRANSFERASE"/>
    <property type="match status" value="1"/>
</dbReference>
<name>A0A0D2MMD7_9CHLO</name>
<dbReference type="Pfam" id="PF09273">
    <property type="entry name" value="Rubis-subs-bind"/>
    <property type="match status" value="1"/>
</dbReference>